<evidence type="ECO:0000313" key="2">
    <source>
        <dbReference type="Proteomes" id="UP000324222"/>
    </source>
</evidence>
<dbReference type="Proteomes" id="UP000324222">
    <property type="component" value="Unassembled WGS sequence"/>
</dbReference>
<gene>
    <name evidence="1" type="ORF">E2C01_027484</name>
</gene>
<comment type="caution">
    <text evidence="1">The sequence shown here is derived from an EMBL/GenBank/DDBJ whole genome shotgun (WGS) entry which is preliminary data.</text>
</comment>
<accession>A0A5B7EKY9</accession>
<keyword evidence="2" id="KW-1185">Reference proteome</keyword>
<dbReference type="EMBL" id="VSRR010002983">
    <property type="protein sequence ID" value="MPC34105.1"/>
    <property type="molecule type" value="Genomic_DNA"/>
</dbReference>
<reference evidence="1 2" key="1">
    <citation type="submission" date="2019-05" db="EMBL/GenBank/DDBJ databases">
        <title>Another draft genome of Portunus trituberculatus and its Hox gene families provides insights of decapod evolution.</title>
        <authorList>
            <person name="Jeong J.-H."/>
            <person name="Song I."/>
            <person name="Kim S."/>
            <person name="Choi T."/>
            <person name="Kim D."/>
            <person name="Ryu S."/>
            <person name="Kim W."/>
        </authorList>
    </citation>
    <scope>NUCLEOTIDE SEQUENCE [LARGE SCALE GENOMIC DNA]</scope>
    <source>
        <tissue evidence="1">Muscle</tissue>
    </source>
</reference>
<evidence type="ECO:0000313" key="1">
    <source>
        <dbReference type="EMBL" id="MPC34105.1"/>
    </source>
</evidence>
<name>A0A5B7EKY9_PORTR</name>
<protein>
    <submittedName>
        <fullName evidence="1">Uncharacterized protein</fullName>
    </submittedName>
</protein>
<dbReference type="AlphaFoldDB" id="A0A5B7EKY9"/>
<organism evidence="1 2">
    <name type="scientific">Portunus trituberculatus</name>
    <name type="common">Swimming crab</name>
    <name type="synonym">Neptunus trituberculatus</name>
    <dbReference type="NCBI Taxonomy" id="210409"/>
    <lineage>
        <taxon>Eukaryota</taxon>
        <taxon>Metazoa</taxon>
        <taxon>Ecdysozoa</taxon>
        <taxon>Arthropoda</taxon>
        <taxon>Crustacea</taxon>
        <taxon>Multicrustacea</taxon>
        <taxon>Malacostraca</taxon>
        <taxon>Eumalacostraca</taxon>
        <taxon>Eucarida</taxon>
        <taxon>Decapoda</taxon>
        <taxon>Pleocyemata</taxon>
        <taxon>Brachyura</taxon>
        <taxon>Eubrachyura</taxon>
        <taxon>Portunoidea</taxon>
        <taxon>Portunidae</taxon>
        <taxon>Portuninae</taxon>
        <taxon>Portunus</taxon>
    </lineage>
</organism>
<sequence>MTHHQLWLSSPFNDYLDELAFNFAILHEQLVQHPTHIPDRLGDMPNILGSPKAEVPLVFCFCQLGVPEKVPPTGGDGSETHLGMLNA</sequence>
<proteinExistence type="predicted"/>